<name>A0AAU9KNC2_9CILI</name>
<evidence type="ECO:0000259" key="9">
    <source>
        <dbReference type="Pfam" id="PF20519"/>
    </source>
</evidence>
<comment type="similarity">
    <text evidence="2">Belongs to the polycystin family.</text>
</comment>
<dbReference type="Proteomes" id="UP001162131">
    <property type="component" value="Unassembled WGS sequence"/>
</dbReference>
<evidence type="ECO:0000259" key="8">
    <source>
        <dbReference type="Pfam" id="PF08016"/>
    </source>
</evidence>
<evidence type="ECO:0000256" key="4">
    <source>
        <dbReference type="ARBA" id="ARBA00022989"/>
    </source>
</evidence>
<evidence type="ECO:0000313" key="10">
    <source>
        <dbReference type="EMBL" id="CAG9334842.1"/>
    </source>
</evidence>
<evidence type="ECO:0000256" key="5">
    <source>
        <dbReference type="ARBA" id="ARBA00023136"/>
    </source>
</evidence>
<dbReference type="PANTHER" id="PTHR10877:SF183">
    <property type="entry name" value="AT14535P-RELATED"/>
    <property type="match status" value="1"/>
</dbReference>
<keyword evidence="3 7" id="KW-0812">Transmembrane</keyword>
<dbReference type="EMBL" id="CAJZBQ010000060">
    <property type="protein sequence ID" value="CAG9334842.1"/>
    <property type="molecule type" value="Genomic_DNA"/>
</dbReference>
<feature type="domain" description="Polycystin cation channel PKD1/PKD2" evidence="8">
    <location>
        <begin position="562"/>
        <end position="765"/>
    </location>
</feature>
<keyword evidence="6" id="KW-0175">Coiled coil</keyword>
<comment type="subcellular location">
    <subcellularLocation>
        <location evidence="1">Membrane</location>
        <topology evidence="1">Multi-pass membrane protein</topology>
    </subcellularLocation>
</comment>
<gene>
    <name evidence="10" type="ORF">BSTOLATCC_MIC62427</name>
</gene>
<dbReference type="InterPro" id="IPR051223">
    <property type="entry name" value="Polycystin"/>
</dbReference>
<dbReference type="Gene3D" id="1.10.287.70">
    <property type="match status" value="1"/>
</dbReference>
<dbReference type="GO" id="GO:0016020">
    <property type="term" value="C:membrane"/>
    <property type="evidence" value="ECO:0007669"/>
    <property type="project" value="UniProtKB-SubCell"/>
</dbReference>
<keyword evidence="5 7" id="KW-0472">Membrane</keyword>
<dbReference type="Pfam" id="PF08016">
    <property type="entry name" value="PKD_channel"/>
    <property type="match status" value="1"/>
</dbReference>
<reference evidence="10" key="1">
    <citation type="submission" date="2021-09" db="EMBL/GenBank/DDBJ databases">
        <authorList>
            <consortium name="AG Swart"/>
            <person name="Singh M."/>
            <person name="Singh A."/>
            <person name="Seah K."/>
            <person name="Emmerich C."/>
        </authorList>
    </citation>
    <scope>NUCLEOTIDE SEQUENCE</scope>
    <source>
        <strain evidence="10">ATCC30299</strain>
    </source>
</reference>
<evidence type="ECO:0000256" key="6">
    <source>
        <dbReference type="SAM" id="Coils"/>
    </source>
</evidence>
<organism evidence="10 11">
    <name type="scientific">Blepharisma stoltei</name>
    <dbReference type="NCBI Taxonomy" id="1481888"/>
    <lineage>
        <taxon>Eukaryota</taxon>
        <taxon>Sar</taxon>
        <taxon>Alveolata</taxon>
        <taxon>Ciliophora</taxon>
        <taxon>Postciliodesmatophora</taxon>
        <taxon>Heterotrichea</taxon>
        <taxon>Heterotrichida</taxon>
        <taxon>Blepharismidae</taxon>
        <taxon>Blepharisma</taxon>
    </lineage>
</organism>
<comment type="caution">
    <text evidence="10">The sequence shown here is derived from an EMBL/GenBank/DDBJ whole genome shotgun (WGS) entry which is preliminary data.</text>
</comment>
<accession>A0AAU9KNC2</accession>
<sequence length="821" mass="96125">MAEFQSIKNNPNKLIIAIEDQEREIDALNKKIEKIKQTYRMRSEHLERLERKTNSLKDEKRQQEDTISGLFHDLNLISSDFKPDHNIEVEYENATEFVKKTPKEGIKMLIDELNAIESALSNESYVKSVELKEKYTYSVEFRGENCMIRTSNQDYSFDDLCKDAAVYFNLQPGDCLLKDERGVIWPNHSRVIDEYEGSKTKLILGLKHGKVYKNPEVSQIDWEKVAAHSLLEARIREMSKWVANKSKSGTKRGTKQASVIRRIFMFLFYLAFLFQLLYMIFEYLSLQDTYELNTGINAVFAQNNFPVDCNYQNGLSTTYNYIVKPDQFFCWVDQVFIQGLDKGDDNNLYVIKYNQVGAIRFRQLRVTTKSCSYIDYDTKKIYDIGEGECIGDYSSSHKSTDSFGRNLDSAFYQNCSNYPTSEDCIFSKAFKYSDNIPYSSTFQGKISEYDETGYYIDSSDYWTGAPDIDTISHLNSFLKENLWIDNQTRAIFITFTTYNINYDFFTTSVILIEFGSSGVMVPSSYTNSIYVSYYKNSWDDMWSSVGSFFKKVPELYCYSYNFFALLPVIIKKFVTRKTEVLKEMWIYIDIMLFLLITGIMIIRILLYYACSDVITYVISHFSKKVIDLTYSARLISVMWAFEGFAALFAFMKVLNYFKFNSMTMIWDTLGRGAKSIFAFMIYFIVLQVSFSMMAYQVYGYALYDFSKYTLSQINIFMIDLGNLNLYPNMSEVESIFTPLFFVFYFFFVFFVTNNIFIAILNEAFGVIVERQREQNERELIGKLKTRVIDEIKFFCEKCKYCCTHFKKKKKIEKSKAFKAFT</sequence>
<feature type="domain" description="Polycystin" evidence="9">
    <location>
        <begin position="322"/>
        <end position="525"/>
    </location>
</feature>
<evidence type="ECO:0000256" key="7">
    <source>
        <dbReference type="SAM" id="Phobius"/>
    </source>
</evidence>
<feature type="transmembrane region" description="Helical" evidence="7">
    <location>
        <begin position="630"/>
        <end position="654"/>
    </location>
</feature>
<dbReference type="AlphaFoldDB" id="A0AAU9KNC2"/>
<evidence type="ECO:0000256" key="2">
    <source>
        <dbReference type="ARBA" id="ARBA00007200"/>
    </source>
</evidence>
<feature type="coiled-coil region" evidence="6">
    <location>
        <begin position="18"/>
        <end position="66"/>
    </location>
</feature>
<feature type="transmembrane region" description="Helical" evidence="7">
    <location>
        <begin position="259"/>
        <end position="281"/>
    </location>
</feature>
<evidence type="ECO:0000313" key="11">
    <source>
        <dbReference type="Proteomes" id="UP001162131"/>
    </source>
</evidence>
<dbReference type="Pfam" id="PF20519">
    <property type="entry name" value="Polycystin_dom"/>
    <property type="match status" value="1"/>
</dbReference>
<evidence type="ECO:0000256" key="1">
    <source>
        <dbReference type="ARBA" id="ARBA00004141"/>
    </source>
</evidence>
<keyword evidence="11" id="KW-1185">Reference proteome</keyword>
<evidence type="ECO:0000256" key="3">
    <source>
        <dbReference type="ARBA" id="ARBA00022692"/>
    </source>
</evidence>
<dbReference type="InterPro" id="IPR013122">
    <property type="entry name" value="PKD1_2_channel"/>
</dbReference>
<dbReference type="PANTHER" id="PTHR10877">
    <property type="entry name" value="POLYCYSTIN FAMILY MEMBER"/>
    <property type="match status" value="1"/>
</dbReference>
<proteinExistence type="inferred from homology"/>
<keyword evidence="4 7" id="KW-1133">Transmembrane helix</keyword>
<feature type="transmembrane region" description="Helical" evidence="7">
    <location>
        <begin position="586"/>
        <end position="610"/>
    </location>
</feature>
<feature type="transmembrane region" description="Helical" evidence="7">
    <location>
        <begin position="735"/>
        <end position="760"/>
    </location>
</feature>
<protein>
    <submittedName>
        <fullName evidence="10">Uncharacterized protein</fullName>
    </submittedName>
</protein>
<feature type="transmembrane region" description="Helical" evidence="7">
    <location>
        <begin position="675"/>
        <end position="698"/>
    </location>
</feature>
<dbReference type="InterPro" id="IPR046791">
    <property type="entry name" value="Polycystin_dom"/>
</dbReference>